<gene>
    <name evidence="3" type="ORF">A3G49_03200</name>
</gene>
<feature type="transmembrane region" description="Helical" evidence="2">
    <location>
        <begin position="33"/>
        <end position="50"/>
    </location>
</feature>
<evidence type="ECO:0000313" key="3">
    <source>
        <dbReference type="EMBL" id="OHA14219.1"/>
    </source>
</evidence>
<organism evidence="3 4">
    <name type="scientific">Candidatus Sungbacteria bacterium RIFCSPLOWO2_12_FULL_41_11</name>
    <dbReference type="NCBI Taxonomy" id="1802286"/>
    <lineage>
        <taxon>Bacteria</taxon>
        <taxon>Candidatus Sungiibacteriota</taxon>
    </lineage>
</organism>
<feature type="transmembrane region" description="Helical" evidence="2">
    <location>
        <begin position="56"/>
        <end position="74"/>
    </location>
</feature>
<accession>A0A1G2LTP1</accession>
<dbReference type="Proteomes" id="UP000177171">
    <property type="component" value="Unassembled WGS sequence"/>
</dbReference>
<reference evidence="3 4" key="1">
    <citation type="journal article" date="2016" name="Nat. Commun.">
        <title>Thousands of microbial genomes shed light on interconnected biogeochemical processes in an aquifer system.</title>
        <authorList>
            <person name="Anantharaman K."/>
            <person name="Brown C.T."/>
            <person name="Hug L.A."/>
            <person name="Sharon I."/>
            <person name="Castelle C.J."/>
            <person name="Probst A.J."/>
            <person name="Thomas B.C."/>
            <person name="Singh A."/>
            <person name="Wilkins M.J."/>
            <person name="Karaoz U."/>
            <person name="Brodie E.L."/>
            <person name="Williams K.H."/>
            <person name="Hubbard S.S."/>
            <person name="Banfield J.F."/>
        </authorList>
    </citation>
    <scope>NUCLEOTIDE SEQUENCE [LARGE SCALE GENOMIC DNA]</scope>
</reference>
<proteinExistence type="predicted"/>
<dbReference type="InterPro" id="IPR024414">
    <property type="entry name" value="Uncharacterised_PrgI"/>
</dbReference>
<dbReference type="AlphaFoldDB" id="A0A1G2LTP1"/>
<dbReference type="EMBL" id="MHQY01000013">
    <property type="protein sequence ID" value="OHA14219.1"/>
    <property type="molecule type" value="Genomic_DNA"/>
</dbReference>
<evidence type="ECO:0000313" key="4">
    <source>
        <dbReference type="Proteomes" id="UP000177171"/>
    </source>
</evidence>
<dbReference type="Pfam" id="PF12666">
    <property type="entry name" value="PrgI"/>
    <property type="match status" value="1"/>
</dbReference>
<sequence>MLHVAYHKLKQYQVPQFINIEDKVVGPLTLKQFFYLLAGAAVGFICYLILQFALFIIVMIPVSILTLLLTFLTINGQPFAKIAYSALNFYMKPKLFIWRSIRHETKKAPAIGSRPDKTADKSGIAIPRPRESRLSDLAWSLDIKEKTKR</sequence>
<keyword evidence="2" id="KW-0472">Membrane</keyword>
<keyword evidence="2" id="KW-1133">Transmembrane helix</keyword>
<protein>
    <recommendedName>
        <fullName evidence="5">PrgI family protein</fullName>
    </recommendedName>
</protein>
<name>A0A1G2LTP1_9BACT</name>
<keyword evidence="2" id="KW-0812">Transmembrane</keyword>
<evidence type="ECO:0000256" key="2">
    <source>
        <dbReference type="SAM" id="Phobius"/>
    </source>
</evidence>
<feature type="region of interest" description="Disordered" evidence="1">
    <location>
        <begin position="108"/>
        <end position="129"/>
    </location>
</feature>
<evidence type="ECO:0008006" key="5">
    <source>
        <dbReference type="Google" id="ProtNLM"/>
    </source>
</evidence>
<evidence type="ECO:0000256" key="1">
    <source>
        <dbReference type="SAM" id="MobiDB-lite"/>
    </source>
</evidence>
<comment type="caution">
    <text evidence="3">The sequence shown here is derived from an EMBL/GenBank/DDBJ whole genome shotgun (WGS) entry which is preliminary data.</text>
</comment>